<name>A0A8H6X7B6_9AGAR</name>
<gene>
    <name evidence="1" type="ORF">MSAN_02343400</name>
</gene>
<sequence length="119" mass="13175">MELVLLGVQELFPTERMRRQVMNVECVTRNRWRLGYCTLATVHSVRISGFERPAVATPAVDVDPNQFSFGSAQHGFFGRALSLPSGLVDVPKTQSIFGVSHLVYGVVCSMLARGRLLSH</sequence>
<reference evidence="1" key="1">
    <citation type="submission" date="2020-05" db="EMBL/GenBank/DDBJ databases">
        <title>Mycena genomes resolve the evolution of fungal bioluminescence.</title>
        <authorList>
            <person name="Tsai I.J."/>
        </authorList>
    </citation>
    <scope>NUCLEOTIDE SEQUENCE</scope>
    <source>
        <strain evidence="1">160909Yilan</strain>
    </source>
</reference>
<evidence type="ECO:0000313" key="1">
    <source>
        <dbReference type="EMBL" id="KAF7335326.1"/>
    </source>
</evidence>
<protein>
    <submittedName>
        <fullName evidence="1">Uncharacterized protein</fullName>
    </submittedName>
</protein>
<evidence type="ECO:0000313" key="2">
    <source>
        <dbReference type="Proteomes" id="UP000623467"/>
    </source>
</evidence>
<comment type="caution">
    <text evidence="1">The sequence shown here is derived from an EMBL/GenBank/DDBJ whole genome shotgun (WGS) entry which is preliminary data.</text>
</comment>
<organism evidence="1 2">
    <name type="scientific">Mycena sanguinolenta</name>
    <dbReference type="NCBI Taxonomy" id="230812"/>
    <lineage>
        <taxon>Eukaryota</taxon>
        <taxon>Fungi</taxon>
        <taxon>Dikarya</taxon>
        <taxon>Basidiomycota</taxon>
        <taxon>Agaricomycotina</taxon>
        <taxon>Agaricomycetes</taxon>
        <taxon>Agaricomycetidae</taxon>
        <taxon>Agaricales</taxon>
        <taxon>Marasmiineae</taxon>
        <taxon>Mycenaceae</taxon>
        <taxon>Mycena</taxon>
    </lineage>
</organism>
<dbReference type="EMBL" id="JACAZH010000041">
    <property type="protein sequence ID" value="KAF7335326.1"/>
    <property type="molecule type" value="Genomic_DNA"/>
</dbReference>
<accession>A0A8H6X7B6</accession>
<keyword evidence="2" id="KW-1185">Reference proteome</keyword>
<dbReference type="AlphaFoldDB" id="A0A8H6X7B6"/>
<dbReference type="Proteomes" id="UP000623467">
    <property type="component" value="Unassembled WGS sequence"/>
</dbReference>
<proteinExistence type="predicted"/>